<dbReference type="AlphaFoldDB" id="A0A8J3JVP4"/>
<accession>A0A8J3JVP4</accession>
<dbReference type="EMBL" id="BONG01000037">
    <property type="protein sequence ID" value="GIF91911.1"/>
    <property type="molecule type" value="Genomic_DNA"/>
</dbReference>
<feature type="domain" description="Multidrug resistance protein MdtA-like C-terminal permuted SH3" evidence="1">
    <location>
        <begin position="79"/>
        <end position="140"/>
    </location>
</feature>
<dbReference type="Proteomes" id="UP000619293">
    <property type="component" value="Unassembled WGS sequence"/>
</dbReference>
<dbReference type="Pfam" id="PF25967">
    <property type="entry name" value="RND-MFP_C"/>
    <property type="match status" value="1"/>
</dbReference>
<proteinExistence type="predicted"/>
<organism evidence="2 3">
    <name type="scientific">Catellatospora chokoriensis</name>
    <dbReference type="NCBI Taxonomy" id="310353"/>
    <lineage>
        <taxon>Bacteria</taxon>
        <taxon>Bacillati</taxon>
        <taxon>Actinomycetota</taxon>
        <taxon>Actinomycetes</taxon>
        <taxon>Micromonosporales</taxon>
        <taxon>Micromonosporaceae</taxon>
        <taxon>Catellatospora</taxon>
    </lineage>
</organism>
<dbReference type="Gene3D" id="2.40.420.20">
    <property type="match status" value="1"/>
</dbReference>
<dbReference type="InterPro" id="IPR058627">
    <property type="entry name" value="MdtA-like_C"/>
</dbReference>
<keyword evidence="3" id="KW-1185">Reference proteome</keyword>
<reference evidence="2 3" key="1">
    <citation type="submission" date="2021-01" db="EMBL/GenBank/DDBJ databases">
        <title>Whole genome shotgun sequence of Catellatospora chokoriensis NBRC 107358.</title>
        <authorList>
            <person name="Komaki H."/>
            <person name="Tamura T."/>
        </authorList>
    </citation>
    <scope>NUCLEOTIDE SEQUENCE [LARGE SCALE GENOMIC DNA]</scope>
    <source>
        <strain evidence="2 3">NBRC 107358</strain>
    </source>
</reference>
<protein>
    <recommendedName>
        <fullName evidence="1">Multidrug resistance protein MdtA-like C-terminal permuted SH3 domain-containing protein</fullName>
    </recommendedName>
</protein>
<gene>
    <name evidence="2" type="ORF">Cch02nite_53550</name>
</gene>
<sequence length="152" mass="15895">MQWGLGLLVVAAVGLGLAAMLGTSYPPLSAFEDEPAVETGVAEPVEGTDLSRVTLQPEAVEHLGVKTAPVAVATVAGHQALTMPYQALFYDPSGETWAYAVVGDRVYLRQHVQVQTVSGDTVVLSEGPKAGTEVVVQGVDELYGTEVGVEED</sequence>
<evidence type="ECO:0000313" key="2">
    <source>
        <dbReference type="EMBL" id="GIF91911.1"/>
    </source>
</evidence>
<evidence type="ECO:0000259" key="1">
    <source>
        <dbReference type="Pfam" id="PF25967"/>
    </source>
</evidence>
<comment type="caution">
    <text evidence="2">The sequence shown here is derived from an EMBL/GenBank/DDBJ whole genome shotgun (WGS) entry which is preliminary data.</text>
</comment>
<evidence type="ECO:0000313" key="3">
    <source>
        <dbReference type="Proteomes" id="UP000619293"/>
    </source>
</evidence>
<name>A0A8J3JVP4_9ACTN</name>